<sequence length="83" mass="9296">MDKSTSSNPALPTNPREELPNPLYQEVVALGQQVDALEFAIGGALFQTEVEHLQPLAFFSRKLFETEKGYSAYDRVACRVCFD</sequence>
<dbReference type="SUPFAM" id="SSF56672">
    <property type="entry name" value="DNA/RNA polymerases"/>
    <property type="match status" value="1"/>
</dbReference>
<feature type="domain" description="Reverse transcriptase/retrotransposon-derived protein RNase H-like" evidence="1">
    <location>
        <begin position="33"/>
        <end position="78"/>
    </location>
</feature>
<dbReference type="EMBL" id="BMAV01012545">
    <property type="protein sequence ID" value="GFY59260.1"/>
    <property type="molecule type" value="Genomic_DNA"/>
</dbReference>
<proteinExistence type="predicted"/>
<gene>
    <name evidence="2" type="ORF">TNIN_313841</name>
</gene>
<evidence type="ECO:0000313" key="2">
    <source>
        <dbReference type="EMBL" id="GFY59260.1"/>
    </source>
</evidence>
<evidence type="ECO:0000313" key="3">
    <source>
        <dbReference type="Proteomes" id="UP000886998"/>
    </source>
</evidence>
<protein>
    <recommendedName>
        <fullName evidence="1">Reverse transcriptase/retrotransposon-derived protein RNase H-like domain-containing protein</fullName>
    </recommendedName>
</protein>
<organism evidence="2 3">
    <name type="scientific">Trichonephila inaurata madagascariensis</name>
    <dbReference type="NCBI Taxonomy" id="2747483"/>
    <lineage>
        <taxon>Eukaryota</taxon>
        <taxon>Metazoa</taxon>
        <taxon>Ecdysozoa</taxon>
        <taxon>Arthropoda</taxon>
        <taxon>Chelicerata</taxon>
        <taxon>Arachnida</taxon>
        <taxon>Araneae</taxon>
        <taxon>Araneomorphae</taxon>
        <taxon>Entelegynae</taxon>
        <taxon>Araneoidea</taxon>
        <taxon>Nephilidae</taxon>
        <taxon>Trichonephila</taxon>
        <taxon>Trichonephila inaurata</taxon>
    </lineage>
</organism>
<dbReference type="Pfam" id="PF17919">
    <property type="entry name" value="RT_RNaseH_2"/>
    <property type="match status" value="1"/>
</dbReference>
<accession>A0A8X6XV85</accession>
<keyword evidence="3" id="KW-1185">Reference proteome</keyword>
<comment type="caution">
    <text evidence="2">The sequence shown here is derived from an EMBL/GenBank/DDBJ whole genome shotgun (WGS) entry which is preliminary data.</text>
</comment>
<dbReference type="AlphaFoldDB" id="A0A8X6XV85"/>
<dbReference type="Proteomes" id="UP000886998">
    <property type="component" value="Unassembled WGS sequence"/>
</dbReference>
<dbReference type="GO" id="GO:0071897">
    <property type="term" value="P:DNA biosynthetic process"/>
    <property type="evidence" value="ECO:0007669"/>
    <property type="project" value="UniProtKB-ARBA"/>
</dbReference>
<reference evidence="2" key="1">
    <citation type="submission" date="2020-08" db="EMBL/GenBank/DDBJ databases">
        <title>Multicomponent nature underlies the extraordinary mechanical properties of spider dragline silk.</title>
        <authorList>
            <person name="Kono N."/>
            <person name="Nakamura H."/>
            <person name="Mori M."/>
            <person name="Yoshida Y."/>
            <person name="Ohtoshi R."/>
            <person name="Malay A.D."/>
            <person name="Moran D.A.P."/>
            <person name="Tomita M."/>
            <person name="Numata K."/>
            <person name="Arakawa K."/>
        </authorList>
    </citation>
    <scope>NUCLEOTIDE SEQUENCE</scope>
</reference>
<dbReference type="InterPro" id="IPR041577">
    <property type="entry name" value="RT_RNaseH_2"/>
</dbReference>
<evidence type="ECO:0000259" key="1">
    <source>
        <dbReference type="Pfam" id="PF17919"/>
    </source>
</evidence>
<dbReference type="InterPro" id="IPR043502">
    <property type="entry name" value="DNA/RNA_pol_sf"/>
</dbReference>
<dbReference type="OrthoDB" id="1909920at2759"/>
<name>A0A8X6XV85_9ARAC</name>